<sequence length="100" mass="10999">MANKQDPFRSQNWGSVTHLSSCSCSIDHIGRRTKNPSEYRCIALKFSQASSVRFSPIAFKGSSLSSPRTRCAALTFLMMLDTRWTASSGTAQILRPLGPS</sequence>
<evidence type="ECO:0000313" key="2">
    <source>
        <dbReference type="Proteomes" id="UP000053593"/>
    </source>
</evidence>
<dbReference type="HOGENOM" id="CLU_2306472_0_0_1"/>
<protein>
    <submittedName>
        <fullName evidence="1">Uncharacterized protein</fullName>
    </submittedName>
</protein>
<name>A0A0D0C977_9AGAR</name>
<dbReference type="Proteomes" id="UP000053593">
    <property type="component" value="Unassembled WGS sequence"/>
</dbReference>
<dbReference type="EMBL" id="KN834782">
    <property type="protein sequence ID" value="KIK59004.1"/>
    <property type="molecule type" value="Genomic_DNA"/>
</dbReference>
<proteinExistence type="predicted"/>
<reference evidence="1 2" key="1">
    <citation type="submission" date="2014-04" db="EMBL/GenBank/DDBJ databases">
        <title>Evolutionary Origins and Diversification of the Mycorrhizal Mutualists.</title>
        <authorList>
            <consortium name="DOE Joint Genome Institute"/>
            <consortium name="Mycorrhizal Genomics Consortium"/>
            <person name="Kohler A."/>
            <person name="Kuo A."/>
            <person name="Nagy L.G."/>
            <person name="Floudas D."/>
            <person name="Copeland A."/>
            <person name="Barry K.W."/>
            <person name="Cichocki N."/>
            <person name="Veneault-Fourrey C."/>
            <person name="LaButti K."/>
            <person name="Lindquist E.A."/>
            <person name="Lipzen A."/>
            <person name="Lundell T."/>
            <person name="Morin E."/>
            <person name="Murat C."/>
            <person name="Riley R."/>
            <person name="Ohm R."/>
            <person name="Sun H."/>
            <person name="Tunlid A."/>
            <person name="Henrissat B."/>
            <person name="Grigoriev I.V."/>
            <person name="Hibbett D.S."/>
            <person name="Martin F."/>
        </authorList>
    </citation>
    <scope>NUCLEOTIDE SEQUENCE [LARGE SCALE GENOMIC DNA]</scope>
    <source>
        <strain evidence="1 2">FD-317 M1</strain>
    </source>
</reference>
<dbReference type="AlphaFoldDB" id="A0A0D0C977"/>
<keyword evidence="2" id="KW-1185">Reference proteome</keyword>
<organism evidence="1 2">
    <name type="scientific">Collybiopsis luxurians FD-317 M1</name>
    <dbReference type="NCBI Taxonomy" id="944289"/>
    <lineage>
        <taxon>Eukaryota</taxon>
        <taxon>Fungi</taxon>
        <taxon>Dikarya</taxon>
        <taxon>Basidiomycota</taxon>
        <taxon>Agaricomycotina</taxon>
        <taxon>Agaricomycetes</taxon>
        <taxon>Agaricomycetidae</taxon>
        <taxon>Agaricales</taxon>
        <taxon>Marasmiineae</taxon>
        <taxon>Omphalotaceae</taxon>
        <taxon>Collybiopsis</taxon>
        <taxon>Collybiopsis luxurians</taxon>
    </lineage>
</organism>
<accession>A0A0D0C977</accession>
<dbReference type="PROSITE" id="PS51257">
    <property type="entry name" value="PROKAR_LIPOPROTEIN"/>
    <property type="match status" value="1"/>
</dbReference>
<gene>
    <name evidence="1" type="ORF">GYMLUDRAFT_45027</name>
</gene>
<evidence type="ECO:0000313" key="1">
    <source>
        <dbReference type="EMBL" id="KIK59004.1"/>
    </source>
</evidence>